<dbReference type="Gene3D" id="3.90.79.10">
    <property type="entry name" value="Nucleoside Triphosphate Pyrophosphohydrolase"/>
    <property type="match status" value="1"/>
</dbReference>
<dbReference type="EMBL" id="QZKU01000066">
    <property type="protein sequence ID" value="RJP21664.1"/>
    <property type="molecule type" value="Genomic_DNA"/>
</dbReference>
<evidence type="ECO:0000259" key="4">
    <source>
        <dbReference type="PROSITE" id="PS51462"/>
    </source>
</evidence>
<dbReference type="PROSITE" id="PS51462">
    <property type="entry name" value="NUDIX"/>
    <property type="match status" value="1"/>
</dbReference>
<reference evidence="5 6" key="1">
    <citation type="journal article" date="2017" name="ISME J.">
        <title>Energy and carbon metabolisms in a deep terrestrial subsurface fluid microbial community.</title>
        <authorList>
            <person name="Momper L."/>
            <person name="Jungbluth S.P."/>
            <person name="Lee M.D."/>
            <person name="Amend J.P."/>
        </authorList>
    </citation>
    <scope>NUCLEOTIDE SEQUENCE [LARGE SCALE GENOMIC DNA]</scope>
    <source>
        <strain evidence="5">SURF_5</strain>
    </source>
</reference>
<dbReference type="AlphaFoldDB" id="A0A3A4P0Y9"/>
<dbReference type="PANTHER" id="PTHR43046:SF12">
    <property type="entry name" value="GDP-MANNOSE MANNOSYL HYDROLASE"/>
    <property type="match status" value="1"/>
</dbReference>
<dbReference type="InterPro" id="IPR020084">
    <property type="entry name" value="NUDIX_hydrolase_CS"/>
</dbReference>
<dbReference type="Pfam" id="PF00293">
    <property type="entry name" value="NUDIX"/>
    <property type="match status" value="1"/>
</dbReference>
<evidence type="ECO:0000313" key="5">
    <source>
        <dbReference type="EMBL" id="RJP21664.1"/>
    </source>
</evidence>
<gene>
    <name evidence="5" type="ORF">C4520_09505</name>
</gene>
<dbReference type="GO" id="GO:0016787">
    <property type="term" value="F:hydrolase activity"/>
    <property type="evidence" value="ECO:0007669"/>
    <property type="project" value="UniProtKB-KW"/>
</dbReference>
<evidence type="ECO:0000256" key="2">
    <source>
        <dbReference type="ARBA" id="ARBA00022801"/>
    </source>
</evidence>
<keyword evidence="2" id="KW-0378">Hydrolase</keyword>
<name>A0A3A4P0Y9_ABYX5</name>
<proteinExistence type="predicted"/>
<evidence type="ECO:0000313" key="6">
    <source>
        <dbReference type="Proteomes" id="UP000265882"/>
    </source>
</evidence>
<accession>A0A3A4P0Y9</accession>
<protein>
    <submittedName>
        <fullName evidence="5">NUDIX domain-containing protein</fullName>
    </submittedName>
</protein>
<keyword evidence="3" id="KW-0460">Magnesium</keyword>
<comment type="cofactor">
    <cofactor evidence="1">
        <name>Mg(2+)</name>
        <dbReference type="ChEBI" id="CHEBI:18420"/>
    </cofactor>
</comment>
<comment type="caution">
    <text evidence="5">The sequence shown here is derived from an EMBL/GenBank/DDBJ whole genome shotgun (WGS) entry which is preliminary data.</text>
</comment>
<dbReference type="PROSITE" id="PS00893">
    <property type="entry name" value="NUDIX_BOX"/>
    <property type="match status" value="1"/>
</dbReference>
<feature type="domain" description="Nudix hydrolase" evidence="4">
    <location>
        <begin position="5"/>
        <end position="141"/>
    </location>
</feature>
<dbReference type="InterPro" id="IPR015797">
    <property type="entry name" value="NUDIX_hydrolase-like_dom_sf"/>
</dbReference>
<sequence length="158" mass="17644">MNAEGIMLAVGAVIQDVAGNVLLVRHKPEREGYWKGKWICPGGKLHAGETLAEGALREIREETHLDVKLGRMLPPFETIVREQQECLLHVVYVDFLATPTAGELLADDDIGEAEWWSPEEVEKRWEELHFDTRRLLLLAGLLQPDSPDHPVSSTSAGD</sequence>
<dbReference type="Proteomes" id="UP000265882">
    <property type="component" value="Unassembled WGS sequence"/>
</dbReference>
<evidence type="ECO:0000256" key="3">
    <source>
        <dbReference type="ARBA" id="ARBA00022842"/>
    </source>
</evidence>
<evidence type="ECO:0000256" key="1">
    <source>
        <dbReference type="ARBA" id="ARBA00001946"/>
    </source>
</evidence>
<dbReference type="PANTHER" id="PTHR43046">
    <property type="entry name" value="GDP-MANNOSE MANNOSYL HYDROLASE"/>
    <property type="match status" value="1"/>
</dbReference>
<dbReference type="SUPFAM" id="SSF55811">
    <property type="entry name" value="Nudix"/>
    <property type="match status" value="1"/>
</dbReference>
<dbReference type="InterPro" id="IPR000086">
    <property type="entry name" value="NUDIX_hydrolase_dom"/>
</dbReference>
<organism evidence="5 6">
    <name type="scientific">Abyssobacteria bacterium (strain SURF_5)</name>
    <dbReference type="NCBI Taxonomy" id="2093360"/>
    <lineage>
        <taxon>Bacteria</taxon>
        <taxon>Pseudomonadati</taxon>
        <taxon>Candidatus Hydrogenedentota</taxon>
        <taxon>Candidatus Abyssobacteria</taxon>
    </lineage>
</organism>